<protein>
    <submittedName>
        <fullName evidence="1">Uncharacterized protein</fullName>
    </submittedName>
</protein>
<dbReference type="OrthoDB" id="10325968at2759"/>
<dbReference type="AlphaFoldDB" id="A0A2P5E001"/>
<gene>
    <name evidence="1" type="ORF">TorRG33x02_237050</name>
</gene>
<comment type="caution">
    <text evidence="1">The sequence shown here is derived from an EMBL/GenBank/DDBJ whole genome shotgun (WGS) entry which is preliminary data.</text>
</comment>
<accession>A0A2P5E001</accession>
<sequence>MIFWYIVTVYSVKVFSDFIRKAELSDMVCLGIVEPLALHIDISCGIEHYMVLLSITLGDL</sequence>
<name>A0A2P5E001_TREOI</name>
<organism evidence="1 2">
    <name type="scientific">Trema orientale</name>
    <name type="common">Charcoal tree</name>
    <name type="synonym">Celtis orientalis</name>
    <dbReference type="NCBI Taxonomy" id="63057"/>
    <lineage>
        <taxon>Eukaryota</taxon>
        <taxon>Viridiplantae</taxon>
        <taxon>Streptophyta</taxon>
        <taxon>Embryophyta</taxon>
        <taxon>Tracheophyta</taxon>
        <taxon>Spermatophyta</taxon>
        <taxon>Magnoliopsida</taxon>
        <taxon>eudicotyledons</taxon>
        <taxon>Gunneridae</taxon>
        <taxon>Pentapetalae</taxon>
        <taxon>rosids</taxon>
        <taxon>fabids</taxon>
        <taxon>Rosales</taxon>
        <taxon>Cannabaceae</taxon>
        <taxon>Trema</taxon>
    </lineage>
</organism>
<evidence type="ECO:0000313" key="1">
    <source>
        <dbReference type="EMBL" id="PON78877.1"/>
    </source>
</evidence>
<proteinExistence type="predicted"/>
<evidence type="ECO:0000313" key="2">
    <source>
        <dbReference type="Proteomes" id="UP000237000"/>
    </source>
</evidence>
<keyword evidence="2" id="KW-1185">Reference proteome</keyword>
<dbReference type="InParanoid" id="A0A2P5E001"/>
<dbReference type="EMBL" id="JXTC01000239">
    <property type="protein sequence ID" value="PON78877.1"/>
    <property type="molecule type" value="Genomic_DNA"/>
</dbReference>
<dbReference type="Proteomes" id="UP000237000">
    <property type="component" value="Unassembled WGS sequence"/>
</dbReference>
<reference evidence="2" key="1">
    <citation type="submission" date="2016-06" db="EMBL/GenBank/DDBJ databases">
        <title>Parallel loss of symbiosis genes in relatives of nitrogen-fixing non-legume Parasponia.</title>
        <authorList>
            <person name="Van Velzen R."/>
            <person name="Holmer R."/>
            <person name="Bu F."/>
            <person name="Rutten L."/>
            <person name="Van Zeijl A."/>
            <person name="Liu W."/>
            <person name="Santuari L."/>
            <person name="Cao Q."/>
            <person name="Sharma T."/>
            <person name="Shen D."/>
            <person name="Roswanjaya Y."/>
            <person name="Wardhani T."/>
            <person name="Kalhor M.S."/>
            <person name="Jansen J."/>
            <person name="Van den Hoogen J."/>
            <person name="Gungor B."/>
            <person name="Hartog M."/>
            <person name="Hontelez J."/>
            <person name="Verver J."/>
            <person name="Yang W.-C."/>
            <person name="Schijlen E."/>
            <person name="Repin R."/>
            <person name="Schilthuizen M."/>
            <person name="Schranz E."/>
            <person name="Heidstra R."/>
            <person name="Miyata K."/>
            <person name="Fedorova E."/>
            <person name="Kohlen W."/>
            <person name="Bisseling T."/>
            <person name="Smit S."/>
            <person name="Geurts R."/>
        </authorList>
    </citation>
    <scope>NUCLEOTIDE SEQUENCE [LARGE SCALE GENOMIC DNA]</scope>
    <source>
        <strain evidence="2">cv. RG33-2</strain>
    </source>
</reference>